<dbReference type="EMBL" id="SLWS01000014">
    <property type="protein sequence ID" value="TCO49664.1"/>
    <property type="molecule type" value="Genomic_DNA"/>
</dbReference>
<evidence type="ECO:0000313" key="2">
    <source>
        <dbReference type="EMBL" id="TCO49664.1"/>
    </source>
</evidence>
<dbReference type="AlphaFoldDB" id="A0A4R2IW69"/>
<evidence type="ECO:0000256" key="1">
    <source>
        <dbReference type="SAM" id="MobiDB-lite"/>
    </source>
</evidence>
<accession>A0A4R2IW69</accession>
<comment type="caution">
    <text evidence="2">The sequence shown here is derived from an EMBL/GenBank/DDBJ whole genome shotgun (WGS) entry which is preliminary data.</text>
</comment>
<protein>
    <submittedName>
        <fullName evidence="2">Uncharacterized protein</fullName>
    </submittedName>
</protein>
<name>A0A4R2IW69_9PSEU</name>
<organism evidence="2 3">
    <name type="scientific">Actinocrispum wychmicini</name>
    <dbReference type="NCBI Taxonomy" id="1213861"/>
    <lineage>
        <taxon>Bacteria</taxon>
        <taxon>Bacillati</taxon>
        <taxon>Actinomycetota</taxon>
        <taxon>Actinomycetes</taxon>
        <taxon>Pseudonocardiales</taxon>
        <taxon>Pseudonocardiaceae</taxon>
        <taxon>Actinocrispum</taxon>
    </lineage>
</organism>
<reference evidence="2 3" key="1">
    <citation type="submission" date="2019-03" db="EMBL/GenBank/DDBJ databases">
        <title>Genomic Encyclopedia of Type Strains, Phase IV (KMG-IV): sequencing the most valuable type-strain genomes for metagenomic binning, comparative biology and taxonomic classification.</title>
        <authorList>
            <person name="Goeker M."/>
        </authorList>
    </citation>
    <scope>NUCLEOTIDE SEQUENCE [LARGE SCALE GENOMIC DNA]</scope>
    <source>
        <strain evidence="2 3">DSM 45934</strain>
    </source>
</reference>
<evidence type="ECO:0000313" key="3">
    <source>
        <dbReference type="Proteomes" id="UP000295680"/>
    </source>
</evidence>
<dbReference type="Proteomes" id="UP000295680">
    <property type="component" value="Unassembled WGS sequence"/>
</dbReference>
<sequence length="64" mass="6910">MLTIEFTPSDVLPTLDPQLGDQLGDELLLASAKKRADTVKAGLHSRTTGQRHNTRAWTAGGHVD</sequence>
<keyword evidence="3" id="KW-1185">Reference proteome</keyword>
<dbReference type="RefSeq" id="WP_132124923.1">
    <property type="nucleotide sequence ID" value="NZ_SLWS01000014.1"/>
</dbReference>
<feature type="region of interest" description="Disordered" evidence="1">
    <location>
        <begin position="40"/>
        <end position="64"/>
    </location>
</feature>
<gene>
    <name evidence="2" type="ORF">EV192_11429</name>
</gene>
<proteinExistence type="predicted"/>